<dbReference type="PANTHER" id="PTHR48043:SF159">
    <property type="entry name" value="EG:EG0003.4 PROTEIN-RELATED"/>
    <property type="match status" value="1"/>
</dbReference>
<evidence type="ECO:0000256" key="1">
    <source>
        <dbReference type="ARBA" id="ARBA00009995"/>
    </source>
</evidence>
<keyword evidence="2" id="KW-0328">Glycosyltransferase</keyword>
<dbReference type="GO" id="GO:0008194">
    <property type="term" value="F:UDP-glycosyltransferase activity"/>
    <property type="evidence" value="ECO:0007669"/>
    <property type="project" value="InterPro"/>
</dbReference>
<keyword evidence="4" id="KW-0812">Transmembrane</keyword>
<evidence type="ECO:0000259" key="5">
    <source>
        <dbReference type="PROSITE" id="PS50878"/>
    </source>
</evidence>
<protein>
    <recommendedName>
        <fullName evidence="5">Reverse transcriptase domain-containing protein</fullName>
    </recommendedName>
</protein>
<dbReference type="GO" id="GO:0071897">
    <property type="term" value="P:DNA biosynthetic process"/>
    <property type="evidence" value="ECO:0007669"/>
    <property type="project" value="UniProtKB-ARBA"/>
</dbReference>
<dbReference type="Pfam" id="PF00078">
    <property type="entry name" value="RVT_1"/>
    <property type="match status" value="1"/>
</dbReference>
<dbReference type="PROSITE" id="PS00375">
    <property type="entry name" value="UDPGT"/>
    <property type="match status" value="1"/>
</dbReference>
<dbReference type="SUPFAM" id="SSF53756">
    <property type="entry name" value="UDP-Glycosyltransferase/glycogen phosphorylase"/>
    <property type="match status" value="1"/>
</dbReference>
<feature type="transmembrane region" description="Helical" evidence="4">
    <location>
        <begin position="632"/>
        <end position="655"/>
    </location>
</feature>
<evidence type="ECO:0000256" key="2">
    <source>
        <dbReference type="ARBA" id="ARBA00022676"/>
    </source>
</evidence>
<name>A0A9J6BAS6_POLVA</name>
<evidence type="ECO:0000313" key="6">
    <source>
        <dbReference type="EMBL" id="KAG5666783.1"/>
    </source>
</evidence>
<organism evidence="6 7">
    <name type="scientific">Polypedilum vanderplanki</name>
    <name type="common">Sleeping chironomid midge</name>
    <dbReference type="NCBI Taxonomy" id="319348"/>
    <lineage>
        <taxon>Eukaryota</taxon>
        <taxon>Metazoa</taxon>
        <taxon>Ecdysozoa</taxon>
        <taxon>Arthropoda</taxon>
        <taxon>Hexapoda</taxon>
        <taxon>Insecta</taxon>
        <taxon>Pterygota</taxon>
        <taxon>Neoptera</taxon>
        <taxon>Endopterygota</taxon>
        <taxon>Diptera</taxon>
        <taxon>Nematocera</taxon>
        <taxon>Chironomoidea</taxon>
        <taxon>Chironomidae</taxon>
        <taxon>Chironominae</taxon>
        <taxon>Polypedilum</taxon>
        <taxon>Polypedilum</taxon>
    </lineage>
</organism>
<keyword evidence="3" id="KW-0808">Transferase</keyword>
<evidence type="ECO:0000256" key="3">
    <source>
        <dbReference type="ARBA" id="ARBA00022679"/>
    </source>
</evidence>
<dbReference type="InterPro" id="IPR050271">
    <property type="entry name" value="UDP-glycosyltransferase"/>
</dbReference>
<dbReference type="Gene3D" id="3.40.50.2000">
    <property type="entry name" value="Glycogen Phosphorylase B"/>
    <property type="match status" value="2"/>
</dbReference>
<dbReference type="AlphaFoldDB" id="A0A9J6BAS6"/>
<dbReference type="CDD" id="cd03784">
    <property type="entry name" value="GT1_Gtf-like"/>
    <property type="match status" value="1"/>
</dbReference>
<proteinExistence type="inferred from homology"/>
<dbReference type="EMBL" id="JADBJN010000004">
    <property type="protein sequence ID" value="KAG5666783.1"/>
    <property type="molecule type" value="Genomic_DNA"/>
</dbReference>
<dbReference type="PANTHER" id="PTHR48043">
    <property type="entry name" value="EG:EG0003.4 PROTEIN-RELATED"/>
    <property type="match status" value="1"/>
</dbReference>
<dbReference type="InterPro" id="IPR035595">
    <property type="entry name" value="UDP_glycos_trans_CS"/>
</dbReference>
<evidence type="ECO:0000313" key="7">
    <source>
        <dbReference type="Proteomes" id="UP001107558"/>
    </source>
</evidence>
<dbReference type="InterPro" id="IPR043502">
    <property type="entry name" value="DNA/RNA_pol_sf"/>
</dbReference>
<keyword evidence="4" id="KW-0472">Membrane</keyword>
<dbReference type="InterPro" id="IPR002213">
    <property type="entry name" value="UDP_glucos_trans"/>
</dbReference>
<dbReference type="SUPFAM" id="SSF56672">
    <property type="entry name" value="DNA/RNA polymerases"/>
    <property type="match status" value="1"/>
</dbReference>
<dbReference type="Proteomes" id="UP001107558">
    <property type="component" value="Chromosome 4"/>
</dbReference>
<dbReference type="PROSITE" id="PS50878">
    <property type="entry name" value="RT_POL"/>
    <property type="match status" value="1"/>
</dbReference>
<dbReference type="Pfam" id="PF00201">
    <property type="entry name" value="UDPGT"/>
    <property type="match status" value="1"/>
</dbReference>
<accession>A0A9J6BAS6</accession>
<reference evidence="6" key="1">
    <citation type="submission" date="2021-03" db="EMBL/GenBank/DDBJ databases">
        <title>Chromosome level genome of the anhydrobiotic midge Polypedilum vanderplanki.</title>
        <authorList>
            <person name="Yoshida Y."/>
            <person name="Kikawada T."/>
            <person name="Gusev O."/>
        </authorList>
    </citation>
    <scope>NUCLEOTIDE SEQUENCE</scope>
    <source>
        <strain evidence="6">NIAS01</strain>
        <tissue evidence="6">Whole body or cell culture</tissue>
    </source>
</reference>
<evidence type="ECO:0000256" key="4">
    <source>
        <dbReference type="SAM" id="Phobius"/>
    </source>
</evidence>
<dbReference type="InterPro" id="IPR000477">
    <property type="entry name" value="RT_dom"/>
</dbReference>
<feature type="domain" description="Reverse transcriptase" evidence="5">
    <location>
        <begin position="1"/>
        <end position="191"/>
    </location>
</feature>
<keyword evidence="7" id="KW-1185">Reference proteome</keyword>
<gene>
    <name evidence="6" type="ORF">PVAND_014793</name>
</gene>
<comment type="similarity">
    <text evidence="1">Belongs to the UDP-glycosyltransferase family.</text>
</comment>
<comment type="caution">
    <text evidence="6">The sequence shown here is derived from an EMBL/GenBank/DDBJ whole genome shotgun (WGS) entry which is preliminary data.</text>
</comment>
<dbReference type="FunFam" id="3.40.50.2000:FF:000050">
    <property type="entry name" value="UDP-glucuronosyltransferase"/>
    <property type="match status" value="1"/>
</dbReference>
<dbReference type="OrthoDB" id="5835829at2759"/>
<sequence length="668" mass="77074">MTEAISIGFNKKKSTAVAFLDIQKAFDKVWHDGLLHKLLLNNYPLHLIKLIKSYLTDRSAVVSLKQSVSNPYHVSAGVPQGSLLAPHLFNIFINDIPIPKDAKLSLFADDTALAVEVNWKNLKLAKKKALSSLDLLVKFFDKWNIKINESKTKFIMFSKSRVMLNRTEVDQINFGVFPYPSKSHSILGQELFKVLAQRGHQVTFLSPYPFKTKFHENYKDIAIKSQGLFDAFNEELDGSFEANKLNFFAMLKYWIENIARMQEFTLSDPAVQELLKSDEKFDLCVIEFLMNESLLGFGGHFGCKIIAMSTLGQVKYINDMVHSPMPLSTVCHPFLSFTDRMTFFQRLENVFTTLFEDTMFYFYHYPLQSAIYDKYFKKDKPSFNHMLKHSVSLVFLNTHYSLNYPQAYLPNMIEIGGFHVKNTTNPLPKDIEDFIESAKEGVIYFSLGGNLRPSKMSAEKKQAIISALSKLKQKVIWKWDEELNVDKKKFMVRKWFPQDDILSHKNVKLFVTHGGLLSATEAIMREKPILGIPIFGDQMMNMARAELLGWGVQVTYPNLTETSLTWALKEALTNKKYKENVIKIAERLRDQQNSPMDKAVYWTEYVLRHEGAYFMQTSASSLSFIEYNNLDIYALFAFVILTAFFLQIFIISKIYKKVFSKKTKEKSM</sequence>
<keyword evidence="4" id="KW-1133">Transmembrane helix</keyword>